<evidence type="ECO:0000313" key="2">
    <source>
        <dbReference type="Proteomes" id="UP000478052"/>
    </source>
</evidence>
<organism evidence="1 2">
    <name type="scientific">Aphis craccivora</name>
    <name type="common">Cowpea aphid</name>
    <dbReference type="NCBI Taxonomy" id="307492"/>
    <lineage>
        <taxon>Eukaryota</taxon>
        <taxon>Metazoa</taxon>
        <taxon>Ecdysozoa</taxon>
        <taxon>Arthropoda</taxon>
        <taxon>Hexapoda</taxon>
        <taxon>Insecta</taxon>
        <taxon>Pterygota</taxon>
        <taxon>Neoptera</taxon>
        <taxon>Paraneoptera</taxon>
        <taxon>Hemiptera</taxon>
        <taxon>Sternorrhyncha</taxon>
        <taxon>Aphidomorpha</taxon>
        <taxon>Aphidoidea</taxon>
        <taxon>Aphididae</taxon>
        <taxon>Aphidini</taxon>
        <taxon>Aphis</taxon>
        <taxon>Aphis</taxon>
    </lineage>
</organism>
<reference evidence="1 2" key="1">
    <citation type="submission" date="2019-08" db="EMBL/GenBank/DDBJ databases">
        <title>Whole genome of Aphis craccivora.</title>
        <authorList>
            <person name="Voronova N.V."/>
            <person name="Shulinski R.S."/>
            <person name="Bandarenka Y.V."/>
            <person name="Zhorov D.G."/>
            <person name="Warner D."/>
        </authorList>
    </citation>
    <scope>NUCLEOTIDE SEQUENCE [LARGE SCALE GENOMIC DNA]</scope>
    <source>
        <strain evidence="1">180601</strain>
        <tissue evidence="1">Whole Body</tissue>
    </source>
</reference>
<dbReference type="EMBL" id="VUJU01009989">
    <property type="protein sequence ID" value="KAF0716452.1"/>
    <property type="molecule type" value="Genomic_DNA"/>
</dbReference>
<comment type="caution">
    <text evidence="1">The sequence shown here is derived from an EMBL/GenBank/DDBJ whole genome shotgun (WGS) entry which is preliminary data.</text>
</comment>
<sequence>MSQEEMVHNIMKGLNPSITRYIGIMGNNSLSELKNNVRKYEMIEWFAGETSKSSSDFETDIIRNKIQQINTNKNTGEIDKIRDEIKDIINMFSQLLNNDKNKRQNKPNKKIFMNSITN</sequence>
<keyword evidence="1" id="KW-0418">Kinase</keyword>
<gene>
    <name evidence="1" type="ORF">FWK35_00025891</name>
</gene>
<evidence type="ECO:0000313" key="1">
    <source>
        <dbReference type="EMBL" id="KAF0716452.1"/>
    </source>
</evidence>
<accession>A0A6G0W075</accession>
<dbReference type="Proteomes" id="UP000478052">
    <property type="component" value="Unassembled WGS sequence"/>
</dbReference>
<proteinExistence type="predicted"/>
<dbReference type="AlphaFoldDB" id="A0A6G0W075"/>
<protein>
    <submittedName>
        <fullName evidence="1">Putative serine/threonine-protein kinase clkA</fullName>
    </submittedName>
</protein>
<keyword evidence="2" id="KW-1185">Reference proteome</keyword>
<dbReference type="GO" id="GO:0016301">
    <property type="term" value="F:kinase activity"/>
    <property type="evidence" value="ECO:0007669"/>
    <property type="project" value="UniProtKB-KW"/>
</dbReference>
<dbReference type="OrthoDB" id="6622160at2759"/>
<keyword evidence="1" id="KW-0808">Transferase</keyword>
<name>A0A6G0W075_APHCR</name>